<dbReference type="EMBL" id="OU963864">
    <property type="protein sequence ID" value="CAH0386120.1"/>
    <property type="molecule type" value="Genomic_DNA"/>
</dbReference>
<evidence type="ECO:0000313" key="2">
    <source>
        <dbReference type="EMBL" id="CAH0386120.1"/>
    </source>
</evidence>
<evidence type="ECO:0000313" key="3">
    <source>
        <dbReference type="Proteomes" id="UP001152759"/>
    </source>
</evidence>
<gene>
    <name evidence="2" type="ORF">BEMITA_LOCUS5278</name>
</gene>
<dbReference type="PANTHER" id="PTHR37962:SF2">
    <property type="entry name" value="MALE STERILE (3) 76CA"/>
    <property type="match status" value="1"/>
</dbReference>
<accession>A0A9P0A8I4</accession>
<sequence>MQRAERNDHKEWPSLPLKLLAGCVTFPFSLVSSRWKSYVEPHSESRGPKNTSHHDRDFQYRRHYRVAPRHKRPDSSQTACKPRVHKERGGKEDYEEDEPYAKARRSGIPRTPKSTEGPSKSSPALRERRMRRSEHQTPCCDPAEAINKASLQQVGRRVDASMSFNKNSMCRDCIEKYEQGIRMNYVRNLTILWFPPNFSQSKFGDRRAGSNACTLICILVSYKVHKTGLKLPNIRMQEAWEPLMNILAESIVEGNTIHERLRKENKLVEDNLTVPEAIHATRHHVERVTEWESTIISSRMKTSLFDYLSNKVMAWYDTVLSQKGSDLYVIVISLNRSVVLLFQKESETVTLVDSHSHYPHGAAIAQVPFKKLRELCNWYACLLRDSAEKPIKQYELSYLYFPDMNH</sequence>
<feature type="region of interest" description="Disordered" evidence="1">
    <location>
        <begin position="40"/>
        <end position="59"/>
    </location>
</feature>
<proteinExistence type="predicted"/>
<feature type="compositionally biased region" description="Polar residues" evidence="1">
    <location>
        <begin position="112"/>
        <end position="122"/>
    </location>
</feature>
<protein>
    <submittedName>
        <fullName evidence="2">Uncharacterized protein</fullName>
    </submittedName>
</protein>
<name>A0A9P0A8I4_BEMTA</name>
<feature type="region of interest" description="Disordered" evidence="1">
    <location>
        <begin position="66"/>
        <end position="145"/>
    </location>
</feature>
<organism evidence="2 3">
    <name type="scientific">Bemisia tabaci</name>
    <name type="common">Sweetpotato whitefly</name>
    <name type="synonym">Aleurodes tabaci</name>
    <dbReference type="NCBI Taxonomy" id="7038"/>
    <lineage>
        <taxon>Eukaryota</taxon>
        <taxon>Metazoa</taxon>
        <taxon>Ecdysozoa</taxon>
        <taxon>Arthropoda</taxon>
        <taxon>Hexapoda</taxon>
        <taxon>Insecta</taxon>
        <taxon>Pterygota</taxon>
        <taxon>Neoptera</taxon>
        <taxon>Paraneoptera</taxon>
        <taxon>Hemiptera</taxon>
        <taxon>Sternorrhyncha</taxon>
        <taxon>Aleyrodoidea</taxon>
        <taxon>Aleyrodidae</taxon>
        <taxon>Aleyrodinae</taxon>
        <taxon>Bemisia</taxon>
    </lineage>
</organism>
<dbReference type="AlphaFoldDB" id="A0A9P0A8I4"/>
<dbReference type="Proteomes" id="UP001152759">
    <property type="component" value="Chromosome 3"/>
</dbReference>
<evidence type="ECO:0000256" key="1">
    <source>
        <dbReference type="SAM" id="MobiDB-lite"/>
    </source>
</evidence>
<dbReference type="PANTHER" id="PTHR37962">
    <property type="entry name" value="MALE STERILE (3) 76CA"/>
    <property type="match status" value="1"/>
</dbReference>
<reference evidence="2" key="1">
    <citation type="submission" date="2021-12" db="EMBL/GenBank/DDBJ databases">
        <authorList>
            <person name="King R."/>
        </authorList>
    </citation>
    <scope>NUCLEOTIDE SEQUENCE</scope>
</reference>
<dbReference type="KEGG" id="btab:109030988"/>
<keyword evidence="3" id="KW-1185">Reference proteome</keyword>